<dbReference type="AlphaFoldDB" id="A0A2T7A7V5"/>
<sequence length="411" mass="44549">MSDSPPPKRHCPSGTRSLITYYPTNKYSPHISHSPSHSTAPYHYPLSLLPLATIRAYQSREFTPLRVPCRKCARPAEIGLILQKLFFTVERLVSGGAGKLEQKEKNEENNWAVNYEAGIPEPTLFGGGGFKSGRLADSPYFPFEGERGVEELGLFIRSLYGVVLDGDGDGGGGGNGGSGGVTKWKREEARLETLRKPSKTPRKTTPPVSSSPMFSTTFMSPPPSRHSETPAGTPEEEGAIPDFKNLSVLFTLLDKLERGSFAAAQMMNAFADVVIGQRCSNCCEPEAKVSPVSTGTMAPEGEANFESGDDSSRTVSAERAPPGYTSPAGQENGSTLQSTPEDYSLPSTPISGLTAKVREVTCNLCTPKRDNSVGPKVSRWYASITPRAERRIRLENPGEDVRATIKEEEED</sequence>
<comment type="caution">
    <text evidence="2">The sequence shown here is derived from an EMBL/GenBank/DDBJ whole genome shotgun (WGS) entry which is preliminary data.</text>
</comment>
<protein>
    <submittedName>
        <fullName evidence="2">Uncharacterized protein</fullName>
    </submittedName>
</protein>
<accession>A0A2T7A7V5</accession>
<proteinExistence type="predicted"/>
<keyword evidence="3" id="KW-1185">Reference proteome</keyword>
<dbReference type="Proteomes" id="UP000244722">
    <property type="component" value="Unassembled WGS sequence"/>
</dbReference>
<dbReference type="EMBL" id="NESQ01000007">
    <property type="protein sequence ID" value="PUU83814.1"/>
    <property type="molecule type" value="Genomic_DNA"/>
</dbReference>
<feature type="compositionally biased region" description="Low complexity" evidence="1">
    <location>
        <begin position="203"/>
        <end position="219"/>
    </location>
</feature>
<name>A0A2T7A7V5_TUBBO</name>
<feature type="region of interest" description="Disordered" evidence="1">
    <location>
        <begin position="191"/>
        <end position="240"/>
    </location>
</feature>
<feature type="compositionally biased region" description="Polar residues" evidence="1">
    <location>
        <begin position="327"/>
        <end position="350"/>
    </location>
</feature>
<evidence type="ECO:0000313" key="3">
    <source>
        <dbReference type="Proteomes" id="UP000244722"/>
    </source>
</evidence>
<dbReference type="OrthoDB" id="5378096at2759"/>
<feature type="region of interest" description="Disordered" evidence="1">
    <location>
        <begin position="285"/>
        <end position="350"/>
    </location>
</feature>
<organism evidence="2 3">
    <name type="scientific">Tuber borchii</name>
    <name type="common">White truffle</name>
    <dbReference type="NCBI Taxonomy" id="42251"/>
    <lineage>
        <taxon>Eukaryota</taxon>
        <taxon>Fungi</taxon>
        <taxon>Dikarya</taxon>
        <taxon>Ascomycota</taxon>
        <taxon>Pezizomycotina</taxon>
        <taxon>Pezizomycetes</taxon>
        <taxon>Pezizales</taxon>
        <taxon>Tuberaceae</taxon>
        <taxon>Tuber</taxon>
    </lineage>
</organism>
<reference evidence="2 3" key="1">
    <citation type="submission" date="2017-04" db="EMBL/GenBank/DDBJ databases">
        <title>Draft genome sequence of Tuber borchii Vittad., a whitish edible truffle.</title>
        <authorList>
            <consortium name="DOE Joint Genome Institute"/>
            <person name="Murat C."/>
            <person name="Kuo A."/>
            <person name="Barry K.W."/>
            <person name="Clum A."/>
            <person name="Dockter R.B."/>
            <person name="Fauchery L."/>
            <person name="Iotti M."/>
            <person name="Kohler A."/>
            <person name="Labutti K."/>
            <person name="Lindquist E.A."/>
            <person name="Lipzen A."/>
            <person name="Ohm R.A."/>
            <person name="Wang M."/>
            <person name="Grigoriev I.V."/>
            <person name="Zambonelli A."/>
            <person name="Martin F.M."/>
        </authorList>
    </citation>
    <scope>NUCLEOTIDE SEQUENCE [LARGE SCALE GENOMIC DNA]</scope>
    <source>
        <strain evidence="2 3">Tbo3840</strain>
    </source>
</reference>
<evidence type="ECO:0000313" key="2">
    <source>
        <dbReference type="EMBL" id="PUU83814.1"/>
    </source>
</evidence>
<evidence type="ECO:0000256" key="1">
    <source>
        <dbReference type="SAM" id="MobiDB-lite"/>
    </source>
</evidence>
<gene>
    <name evidence="2" type="ORF">B9Z19DRAFT_1071692</name>
</gene>